<dbReference type="EMBL" id="JADQTO010000077">
    <property type="protein sequence ID" value="MBG0569340.1"/>
    <property type="molecule type" value="Genomic_DNA"/>
</dbReference>
<gene>
    <name evidence="2" type="ORF">I4J89_48900</name>
</gene>
<reference evidence="2" key="1">
    <citation type="submission" date="2020-11" db="EMBL/GenBank/DDBJ databases">
        <title>Isolation and identification of active actinomycetes.</title>
        <authorList>
            <person name="Sun X."/>
        </authorList>
    </citation>
    <scope>NUCLEOTIDE SEQUENCE</scope>
    <source>
        <strain evidence="2">NEAU-A11</strain>
    </source>
</reference>
<organism evidence="2 3">
    <name type="scientific">Actinoplanes aureus</name>
    <dbReference type="NCBI Taxonomy" id="2792083"/>
    <lineage>
        <taxon>Bacteria</taxon>
        <taxon>Bacillati</taxon>
        <taxon>Actinomycetota</taxon>
        <taxon>Actinomycetes</taxon>
        <taxon>Micromonosporales</taxon>
        <taxon>Micromonosporaceae</taxon>
        <taxon>Actinoplanes</taxon>
    </lineage>
</organism>
<comment type="caution">
    <text evidence="2">The sequence shown here is derived from an EMBL/GenBank/DDBJ whole genome shotgun (WGS) entry which is preliminary data.</text>
</comment>
<evidence type="ECO:0000313" key="3">
    <source>
        <dbReference type="Proteomes" id="UP000598146"/>
    </source>
</evidence>
<protein>
    <submittedName>
        <fullName evidence="2">Uncharacterized protein</fullName>
    </submittedName>
</protein>
<evidence type="ECO:0000256" key="1">
    <source>
        <dbReference type="SAM" id="MobiDB-lite"/>
    </source>
</evidence>
<evidence type="ECO:0000313" key="2">
    <source>
        <dbReference type="EMBL" id="MBG0569340.1"/>
    </source>
</evidence>
<accession>A0A931G3J7</accession>
<keyword evidence="3" id="KW-1185">Reference proteome</keyword>
<proteinExistence type="predicted"/>
<dbReference type="AlphaFoldDB" id="A0A931G3J7"/>
<name>A0A931G3J7_9ACTN</name>
<feature type="region of interest" description="Disordered" evidence="1">
    <location>
        <begin position="1"/>
        <end position="21"/>
    </location>
</feature>
<dbReference type="RefSeq" id="WP_196421080.1">
    <property type="nucleotide sequence ID" value="NZ_JADQTO010000077.1"/>
</dbReference>
<dbReference type="Proteomes" id="UP000598146">
    <property type="component" value="Unassembled WGS sequence"/>
</dbReference>
<sequence>MSAAGANSVASCGISPPAAPAPQVLTRHGRLAAALIHPAALLGRPEPDDRLDADTLLRDGYRIELICEPGGASAAALVTSTRSRSMPRRV</sequence>